<evidence type="ECO:0000313" key="1">
    <source>
        <dbReference type="EMBL" id="KAJ1350178.1"/>
    </source>
</evidence>
<sequence length="116" mass="13365">MAPNLPDLAFFNRTEMHSMQSNAFTMLTGKVERDFNIPAAKHEDDIVYSNSLRAISQGKRTMDTELWKGATVDILEKLTSIPAIVKWFDHDSFSYVKSTFNKRVAEIRGIIRRTRK</sequence>
<gene>
    <name evidence="1" type="ORF">KIN20_005907</name>
</gene>
<organism evidence="1 2">
    <name type="scientific">Parelaphostrongylus tenuis</name>
    <name type="common">Meningeal worm</name>
    <dbReference type="NCBI Taxonomy" id="148309"/>
    <lineage>
        <taxon>Eukaryota</taxon>
        <taxon>Metazoa</taxon>
        <taxon>Ecdysozoa</taxon>
        <taxon>Nematoda</taxon>
        <taxon>Chromadorea</taxon>
        <taxon>Rhabditida</taxon>
        <taxon>Rhabditina</taxon>
        <taxon>Rhabditomorpha</taxon>
        <taxon>Strongyloidea</taxon>
        <taxon>Metastrongylidae</taxon>
        <taxon>Parelaphostrongylus</taxon>
    </lineage>
</organism>
<evidence type="ECO:0000313" key="2">
    <source>
        <dbReference type="Proteomes" id="UP001196413"/>
    </source>
</evidence>
<dbReference type="EMBL" id="JAHQIW010000809">
    <property type="protein sequence ID" value="KAJ1350178.1"/>
    <property type="molecule type" value="Genomic_DNA"/>
</dbReference>
<protein>
    <submittedName>
        <fullName evidence="1">Uncharacterized protein</fullName>
    </submittedName>
</protein>
<reference evidence="1" key="1">
    <citation type="submission" date="2021-06" db="EMBL/GenBank/DDBJ databases">
        <title>Parelaphostrongylus tenuis whole genome reference sequence.</title>
        <authorList>
            <person name="Garwood T.J."/>
            <person name="Larsen P.A."/>
            <person name="Fountain-Jones N.M."/>
            <person name="Garbe J.R."/>
            <person name="Macchietto M.G."/>
            <person name="Kania S.A."/>
            <person name="Gerhold R.W."/>
            <person name="Richards J.E."/>
            <person name="Wolf T.M."/>
        </authorList>
    </citation>
    <scope>NUCLEOTIDE SEQUENCE</scope>
    <source>
        <strain evidence="1">MNPRO001-30</strain>
        <tissue evidence="1">Meninges</tissue>
    </source>
</reference>
<dbReference type="AlphaFoldDB" id="A0AAD5M587"/>
<dbReference type="Proteomes" id="UP001196413">
    <property type="component" value="Unassembled WGS sequence"/>
</dbReference>
<accession>A0AAD5M587</accession>
<keyword evidence="2" id="KW-1185">Reference proteome</keyword>
<comment type="caution">
    <text evidence="1">The sequence shown here is derived from an EMBL/GenBank/DDBJ whole genome shotgun (WGS) entry which is preliminary data.</text>
</comment>
<proteinExistence type="predicted"/>
<name>A0AAD5M587_PARTN</name>